<dbReference type="GeneID" id="18566150"/>
<dbReference type="EMBL" id="JN201525">
    <property type="protein sequence ID" value="AEJ94134.1"/>
    <property type="molecule type" value="Genomic_DNA"/>
</dbReference>
<reference evidence="1 2" key="1">
    <citation type="journal article" date="2012" name="J. Virol.">
        <title>Complete Genome Sequences of 138 Mycobacteriophages.</title>
        <authorList>
            <consortium name="the Science Education Alliance Phage Hunters Advancing Genomics and Evolutionary Science Program"/>
            <consortium name="the KwaZulu-Natal Research Institute for Tuberculosis and HIV Mycobacterial Genetics Course Students"/>
            <consortium name="the Phage Hunters Integrating Research and Education Program"/>
            <person name="Hatfull G.F."/>
        </authorList>
    </citation>
    <scope>NUCLEOTIDE SEQUENCE [LARGE SCALE GENOMIC DNA]</scope>
</reference>
<dbReference type="RefSeq" id="YP_009018186.1">
    <property type="nucleotide sequence ID" value="NC_023738.1"/>
</dbReference>
<protein>
    <submittedName>
        <fullName evidence="1">Uncharacterized protein</fullName>
    </submittedName>
</protein>
<sequence length="98" mass="10941">MSAWSDAIDLRGEVVNELMWRDHETASVAFIERDHGMVRLTVTGPDRYADCWVAEAELLDEDFSQVKFSGLLNGGASREAAKRVAIKHALTKVIGRRP</sequence>
<evidence type="ECO:0000313" key="1">
    <source>
        <dbReference type="EMBL" id="AEJ94134.1"/>
    </source>
</evidence>
<keyword evidence="2" id="KW-1185">Reference proteome</keyword>
<dbReference type="OrthoDB" id="35592at10239"/>
<dbReference type="KEGG" id="vg:18566150"/>
<organism evidence="1 2">
    <name type="scientific">Mycobacterium phage Thibault</name>
    <dbReference type="NCBI Taxonomy" id="1052673"/>
    <lineage>
        <taxon>Viruses</taxon>
        <taxon>Duplodnaviria</taxon>
        <taxon>Heunggongvirae</taxon>
        <taxon>Uroviricota</taxon>
        <taxon>Caudoviricetes</taxon>
        <taxon>Omegavirus</taxon>
        <taxon>Omegavirus thibault</taxon>
    </lineage>
</organism>
<name>G1FGP0_9CAUD</name>
<evidence type="ECO:0000313" key="2">
    <source>
        <dbReference type="Proteomes" id="UP000008391"/>
    </source>
</evidence>
<accession>G1FGP0</accession>
<dbReference type="Proteomes" id="UP000008391">
    <property type="component" value="Segment"/>
</dbReference>
<gene>
    <name evidence="1" type="primary">177</name>
    <name evidence="1" type="ORF">THIBAULT_177</name>
</gene>
<proteinExistence type="predicted"/>